<feature type="domain" description="Homeobox" evidence="11">
    <location>
        <begin position="256"/>
        <end position="307"/>
    </location>
</feature>
<keyword evidence="8 9" id="KW-0539">Nucleus</keyword>
<dbReference type="GO" id="GO:0000981">
    <property type="term" value="F:DNA-binding transcription factor activity, RNA polymerase II-specific"/>
    <property type="evidence" value="ECO:0007669"/>
    <property type="project" value="InterPro"/>
</dbReference>
<evidence type="ECO:0000256" key="2">
    <source>
        <dbReference type="ARBA" id="ARBA00004496"/>
    </source>
</evidence>
<evidence type="ECO:0000256" key="10">
    <source>
        <dbReference type="RuleBase" id="RU000682"/>
    </source>
</evidence>
<evidence type="ECO:0000259" key="11">
    <source>
        <dbReference type="PROSITE" id="PS50071"/>
    </source>
</evidence>
<keyword evidence="13" id="KW-1185">Reference proteome</keyword>
<dbReference type="AlphaFoldDB" id="A0A9N9S866"/>
<dbReference type="SUPFAM" id="SSF46689">
    <property type="entry name" value="Homeodomain-like"/>
    <property type="match status" value="1"/>
</dbReference>
<evidence type="ECO:0000256" key="8">
    <source>
        <dbReference type="ARBA" id="ARBA00023242"/>
    </source>
</evidence>
<evidence type="ECO:0000313" key="13">
    <source>
        <dbReference type="Proteomes" id="UP001153620"/>
    </source>
</evidence>
<dbReference type="GO" id="GO:0005667">
    <property type="term" value="C:transcription regulator complex"/>
    <property type="evidence" value="ECO:0007669"/>
    <property type="project" value="TreeGrafter"/>
</dbReference>
<keyword evidence="5 9" id="KW-0238">DNA-binding</keyword>
<evidence type="ECO:0000256" key="7">
    <source>
        <dbReference type="ARBA" id="ARBA00023163"/>
    </source>
</evidence>
<evidence type="ECO:0000256" key="5">
    <source>
        <dbReference type="ARBA" id="ARBA00023125"/>
    </source>
</evidence>
<dbReference type="Pfam" id="PF16878">
    <property type="entry name" value="SIX1_SD"/>
    <property type="match status" value="1"/>
</dbReference>
<name>A0A9N9S866_9DIPT</name>
<dbReference type="InterPro" id="IPR009057">
    <property type="entry name" value="Homeodomain-like_sf"/>
</dbReference>
<dbReference type="GO" id="GO:0005737">
    <property type="term" value="C:cytoplasm"/>
    <property type="evidence" value="ECO:0007669"/>
    <property type="project" value="UniProtKB-SubCell"/>
</dbReference>
<evidence type="ECO:0000256" key="3">
    <source>
        <dbReference type="ARBA" id="ARBA00022473"/>
    </source>
</evidence>
<dbReference type="OrthoDB" id="3501850at2759"/>
<dbReference type="InterPro" id="IPR001356">
    <property type="entry name" value="HD"/>
</dbReference>
<dbReference type="EMBL" id="OU895880">
    <property type="protein sequence ID" value="CAG9810066.1"/>
    <property type="molecule type" value="Genomic_DNA"/>
</dbReference>
<keyword evidence="3" id="KW-0217">Developmental protein</keyword>
<evidence type="ECO:0000256" key="6">
    <source>
        <dbReference type="ARBA" id="ARBA00023155"/>
    </source>
</evidence>
<dbReference type="PROSITE" id="PS50071">
    <property type="entry name" value="HOMEOBOX_2"/>
    <property type="match status" value="1"/>
</dbReference>
<organism evidence="12 13">
    <name type="scientific">Chironomus riparius</name>
    <dbReference type="NCBI Taxonomy" id="315576"/>
    <lineage>
        <taxon>Eukaryota</taxon>
        <taxon>Metazoa</taxon>
        <taxon>Ecdysozoa</taxon>
        <taxon>Arthropoda</taxon>
        <taxon>Hexapoda</taxon>
        <taxon>Insecta</taxon>
        <taxon>Pterygota</taxon>
        <taxon>Neoptera</taxon>
        <taxon>Endopterygota</taxon>
        <taxon>Diptera</taxon>
        <taxon>Nematocera</taxon>
        <taxon>Chironomoidea</taxon>
        <taxon>Chironomidae</taxon>
        <taxon>Chironominae</taxon>
        <taxon>Chironomus</taxon>
    </lineage>
</organism>
<keyword evidence="7" id="KW-0804">Transcription</keyword>
<evidence type="ECO:0000256" key="9">
    <source>
        <dbReference type="PROSITE-ProRule" id="PRU00108"/>
    </source>
</evidence>
<evidence type="ECO:0000313" key="12">
    <source>
        <dbReference type="EMBL" id="CAG9810066.1"/>
    </source>
</evidence>
<proteinExistence type="predicted"/>
<dbReference type="GO" id="GO:0005634">
    <property type="term" value="C:nucleus"/>
    <property type="evidence" value="ECO:0007669"/>
    <property type="project" value="UniProtKB-SubCell"/>
</dbReference>
<reference evidence="12" key="1">
    <citation type="submission" date="2022-01" db="EMBL/GenBank/DDBJ databases">
        <authorList>
            <person name="King R."/>
        </authorList>
    </citation>
    <scope>NUCLEOTIDE SEQUENCE</scope>
</reference>
<evidence type="ECO:0000256" key="4">
    <source>
        <dbReference type="ARBA" id="ARBA00023015"/>
    </source>
</evidence>
<dbReference type="Pfam" id="PF00046">
    <property type="entry name" value="Homeodomain"/>
    <property type="match status" value="1"/>
</dbReference>
<sequence>MDSSVSSSLISASALAISPMNLHSLDSQMTESTKSVMQNYMNLQQVSNPTTLQNLNMFSMPDTSDVAENYPLKINKLNIQLNNNNNHTNNNNNMSKMKNEGYGQSYKSHHENNENYMPASMEISLEINKKYFSFTSEQVQCMCEALQQKNDIEKLTTFLFSLPADELLSNSESILRARAIVAYHRGSFHELYGILESHCFSVKFHSELQLLWFKAHYREAEKVRGRALGAVDKYRLRKKYPLPKTIWDGEETIYCFKEKSRNALKDCYERNRYPTPDEKKILAKKTGLTLTQVSNWFKNRRQRDRTPQARSDYMQLSDENFPRGIYATFSSASTMNPQYQYGGV</sequence>
<dbReference type="Gene3D" id="1.10.10.60">
    <property type="entry name" value="Homeodomain-like"/>
    <property type="match status" value="1"/>
</dbReference>
<dbReference type="GO" id="GO:0000978">
    <property type="term" value="F:RNA polymerase II cis-regulatory region sequence-specific DNA binding"/>
    <property type="evidence" value="ECO:0007669"/>
    <property type="project" value="TreeGrafter"/>
</dbReference>
<dbReference type="PROSITE" id="PS00027">
    <property type="entry name" value="HOMEOBOX_1"/>
    <property type="match status" value="1"/>
</dbReference>
<protein>
    <recommendedName>
        <fullName evidence="11">Homeobox domain-containing protein</fullName>
    </recommendedName>
</protein>
<comment type="subcellular location">
    <subcellularLocation>
        <location evidence="2">Cytoplasm</location>
    </subcellularLocation>
    <subcellularLocation>
        <location evidence="1 9 10">Nucleus</location>
    </subcellularLocation>
</comment>
<evidence type="ECO:0000256" key="1">
    <source>
        <dbReference type="ARBA" id="ARBA00004123"/>
    </source>
</evidence>
<dbReference type="SMART" id="SM00389">
    <property type="entry name" value="HOX"/>
    <property type="match status" value="1"/>
</dbReference>
<dbReference type="FunFam" id="1.10.10.60:FF:000085">
    <property type="entry name" value="SIX homeobox 5"/>
    <property type="match status" value="1"/>
</dbReference>
<reference evidence="12" key="2">
    <citation type="submission" date="2022-10" db="EMBL/GenBank/DDBJ databases">
        <authorList>
            <consortium name="ENA_rothamsted_submissions"/>
            <consortium name="culmorum"/>
            <person name="King R."/>
        </authorList>
    </citation>
    <scope>NUCLEOTIDE SEQUENCE</scope>
</reference>
<dbReference type="PANTHER" id="PTHR10390">
    <property type="entry name" value="HOMEOBOX PROTEIN SIX"/>
    <property type="match status" value="1"/>
</dbReference>
<dbReference type="Proteomes" id="UP001153620">
    <property type="component" value="Chromosome 4"/>
</dbReference>
<dbReference type="InterPro" id="IPR031701">
    <property type="entry name" value="SIX1_SD"/>
</dbReference>
<feature type="DNA-binding region" description="Homeobox" evidence="9">
    <location>
        <begin position="258"/>
        <end position="308"/>
    </location>
</feature>
<dbReference type="PANTHER" id="PTHR10390:SF44">
    <property type="entry name" value="SIX HOMEOBOX 4"/>
    <property type="match status" value="1"/>
</dbReference>
<accession>A0A9N9S866</accession>
<dbReference type="CDD" id="cd00086">
    <property type="entry name" value="homeodomain"/>
    <property type="match status" value="1"/>
</dbReference>
<gene>
    <name evidence="12" type="ORF">CHIRRI_LOCUS12883</name>
</gene>
<dbReference type="InterPro" id="IPR017970">
    <property type="entry name" value="Homeobox_CS"/>
</dbReference>
<keyword evidence="6 9" id="KW-0371">Homeobox</keyword>
<keyword evidence="4" id="KW-0805">Transcription regulation</keyword>